<sequence length="237" mass="26896">MCGKGAAKRETWLCRDCRSSNHTAVEVDAVPNSHSLLELSSKIETLLPIKDAISFLVLKVGELLQLKSTVEILQKSVDSVHETVNFVSGKYDEVIATPATQHATIGQLQTEVHALKATVSDKAEELASLRKELNNVEQYSRRPNLKIHGLPQQKGEKRLPIISDMAQKLELNFVESDFEVIHRLPANRDRPPVLLVRFAWVSLKEMWWNRKDFLRALAEQGTIPQLFFSENVTNYNR</sequence>
<reference evidence="2 3" key="1">
    <citation type="journal article" date="2020" name="Cell">
        <title>Large-Scale Comparative Analyses of Tick Genomes Elucidate Their Genetic Diversity and Vector Capacities.</title>
        <authorList>
            <consortium name="Tick Genome and Microbiome Consortium (TIGMIC)"/>
            <person name="Jia N."/>
            <person name="Wang J."/>
            <person name="Shi W."/>
            <person name="Du L."/>
            <person name="Sun Y."/>
            <person name="Zhan W."/>
            <person name="Jiang J.F."/>
            <person name="Wang Q."/>
            <person name="Zhang B."/>
            <person name="Ji P."/>
            <person name="Bell-Sakyi L."/>
            <person name="Cui X.M."/>
            <person name="Yuan T.T."/>
            <person name="Jiang B.G."/>
            <person name="Yang W.F."/>
            <person name="Lam T.T."/>
            <person name="Chang Q.C."/>
            <person name="Ding S.J."/>
            <person name="Wang X.J."/>
            <person name="Zhu J.G."/>
            <person name="Ruan X.D."/>
            <person name="Zhao L."/>
            <person name="Wei J.T."/>
            <person name="Ye R.Z."/>
            <person name="Que T.C."/>
            <person name="Du C.H."/>
            <person name="Zhou Y.H."/>
            <person name="Cheng J.X."/>
            <person name="Dai P.F."/>
            <person name="Guo W.B."/>
            <person name="Han X.H."/>
            <person name="Huang E.J."/>
            <person name="Li L.F."/>
            <person name="Wei W."/>
            <person name="Gao Y.C."/>
            <person name="Liu J.Z."/>
            <person name="Shao H.Z."/>
            <person name="Wang X."/>
            <person name="Wang C.C."/>
            <person name="Yang T.C."/>
            <person name="Huo Q.B."/>
            <person name="Li W."/>
            <person name="Chen H.Y."/>
            <person name="Chen S.E."/>
            <person name="Zhou L.G."/>
            <person name="Ni X.B."/>
            <person name="Tian J.H."/>
            <person name="Sheng Y."/>
            <person name="Liu T."/>
            <person name="Pan Y.S."/>
            <person name="Xia L.Y."/>
            <person name="Li J."/>
            <person name="Zhao F."/>
            <person name="Cao W.C."/>
        </authorList>
    </citation>
    <scope>NUCLEOTIDE SEQUENCE [LARGE SCALE GENOMIC DNA]</scope>
    <source>
        <strain evidence="2">HaeL-2018</strain>
    </source>
</reference>
<organism evidence="2 3">
    <name type="scientific">Haemaphysalis longicornis</name>
    <name type="common">Bush tick</name>
    <dbReference type="NCBI Taxonomy" id="44386"/>
    <lineage>
        <taxon>Eukaryota</taxon>
        <taxon>Metazoa</taxon>
        <taxon>Ecdysozoa</taxon>
        <taxon>Arthropoda</taxon>
        <taxon>Chelicerata</taxon>
        <taxon>Arachnida</taxon>
        <taxon>Acari</taxon>
        <taxon>Parasitiformes</taxon>
        <taxon>Ixodida</taxon>
        <taxon>Ixodoidea</taxon>
        <taxon>Ixodidae</taxon>
        <taxon>Haemaphysalinae</taxon>
        <taxon>Haemaphysalis</taxon>
    </lineage>
</organism>
<proteinExistence type="predicted"/>
<dbReference type="AlphaFoldDB" id="A0A9J6GXA7"/>
<evidence type="ECO:0000313" key="3">
    <source>
        <dbReference type="Proteomes" id="UP000821853"/>
    </source>
</evidence>
<dbReference type="EMBL" id="JABSTR010000009">
    <property type="protein sequence ID" value="KAH9378924.1"/>
    <property type="molecule type" value="Genomic_DNA"/>
</dbReference>
<name>A0A9J6GXA7_HAELO</name>
<keyword evidence="1" id="KW-0175">Coiled coil</keyword>
<keyword evidence="3" id="KW-1185">Reference proteome</keyword>
<evidence type="ECO:0000313" key="2">
    <source>
        <dbReference type="EMBL" id="KAH9378924.1"/>
    </source>
</evidence>
<dbReference type="OrthoDB" id="7048166at2759"/>
<accession>A0A9J6GXA7</accession>
<evidence type="ECO:0000256" key="1">
    <source>
        <dbReference type="SAM" id="Coils"/>
    </source>
</evidence>
<dbReference type="OMA" id="EECHVAD"/>
<dbReference type="Proteomes" id="UP000821853">
    <property type="component" value="Unassembled WGS sequence"/>
</dbReference>
<dbReference type="VEuPathDB" id="VectorBase:HLOH_059412"/>
<protein>
    <submittedName>
        <fullName evidence="2">Uncharacterized protein</fullName>
    </submittedName>
</protein>
<gene>
    <name evidence="2" type="ORF">HPB48_014433</name>
</gene>
<comment type="caution">
    <text evidence="2">The sequence shown here is derived from an EMBL/GenBank/DDBJ whole genome shotgun (WGS) entry which is preliminary data.</text>
</comment>
<feature type="coiled-coil region" evidence="1">
    <location>
        <begin position="112"/>
        <end position="139"/>
    </location>
</feature>